<accession>A0AAW1TIW3</accession>
<protein>
    <submittedName>
        <fullName evidence="1">Uncharacterized protein</fullName>
    </submittedName>
</protein>
<dbReference type="EMBL" id="JARQZJ010000003">
    <property type="protein sequence ID" value="KAK9870747.1"/>
    <property type="molecule type" value="Genomic_DNA"/>
</dbReference>
<dbReference type="AlphaFoldDB" id="A0AAW1TIW3"/>
<dbReference type="Proteomes" id="UP001431783">
    <property type="component" value="Unassembled WGS sequence"/>
</dbReference>
<proteinExistence type="predicted"/>
<evidence type="ECO:0000313" key="1">
    <source>
        <dbReference type="EMBL" id="KAK9870747.1"/>
    </source>
</evidence>
<comment type="caution">
    <text evidence="1">The sequence shown here is derived from an EMBL/GenBank/DDBJ whole genome shotgun (WGS) entry which is preliminary data.</text>
</comment>
<name>A0AAW1TIW3_9CUCU</name>
<sequence length="108" mass="12019">MKLTILNSSHITGTKFTILHLQKLLSMIKAHIIIHTIGCCDSLYFEAMNAQCESQKYLERFINGCKVIAGYRTVDLLCGDVIGMRAIVNYSPGSLLVTVISAYMQSVF</sequence>
<keyword evidence="2" id="KW-1185">Reference proteome</keyword>
<gene>
    <name evidence="1" type="ORF">WA026_008314</name>
</gene>
<evidence type="ECO:0000313" key="2">
    <source>
        <dbReference type="Proteomes" id="UP001431783"/>
    </source>
</evidence>
<reference evidence="1 2" key="1">
    <citation type="submission" date="2023-03" db="EMBL/GenBank/DDBJ databases">
        <title>Genome insight into feeding habits of ladybird beetles.</title>
        <authorList>
            <person name="Li H.-S."/>
            <person name="Huang Y.-H."/>
            <person name="Pang H."/>
        </authorList>
    </citation>
    <scope>NUCLEOTIDE SEQUENCE [LARGE SCALE GENOMIC DNA]</scope>
    <source>
        <strain evidence="1">SYSU_2023b</strain>
        <tissue evidence="1">Whole body</tissue>
    </source>
</reference>
<organism evidence="1 2">
    <name type="scientific">Henosepilachna vigintioctopunctata</name>
    <dbReference type="NCBI Taxonomy" id="420089"/>
    <lineage>
        <taxon>Eukaryota</taxon>
        <taxon>Metazoa</taxon>
        <taxon>Ecdysozoa</taxon>
        <taxon>Arthropoda</taxon>
        <taxon>Hexapoda</taxon>
        <taxon>Insecta</taxon>
        <taxon>Pterygota</taxon>
        <taxon>Neoptera</taxon>
        <taxon>Endopterygota</taxon>
        <taxon>Coleoptera</taxon>
        <taxon>Polyphaga</taxon>
        <taxon>Cucujiformia</taxon>
        <taxon>Coccinelloidea</taxon>
        <taxon>Coccinellidae</taxon>
        <taxon>Epilachninae</taxon>
        <taxon>Epilachnini</taxon>
        <taxon>Henosepilachna</taxon>
    </lineage>
</organism>